<reference evidence="11" key="1">
    <citation type="journal article" date="2019" name="Sci. Rep.">
        <title>Draft genome of Tanacetum cinerariifolium, the natural source of mosquito coil.</title>
        <authorList>
            <person name="Yamashiro T."/>
            <person name="Shiraishi A."/>
            <person name="Satake H."/>
            <person name="Nakayama K."/>
        </authorList>
    </citation>
    <scope>NUCLEOTIDE SEQUENCE</scope>
</reference>
<dbReference type="InterPro" id="IPR041373">
    <property type="entry name" value="RT_RNaseH"/>
</dbReference>
<dbReference type="AlphaFoldDB" id="A0A6L2J277"/>
<dbReference type="EC" id="2.7.7.49" evidence="1"/>
<evidence type="ECO:0000313" key="11">
    <source>
        <dbReference type="EMBL" id="GEU30911.1"/>
    </source>
</evidence>
<keyword evidence="6" id="KW-0378">Hydrolase</keyword>
<dbReference type="InterPro" id="IPR053134">
    <property type="entry name" value="RNA-dir_DNA_polymerase"/>
</dbReference>
<dbReference type="GO" id="GO:0003964">
    <property type="term" value="F:RNA-directed DNA polymerase activity"/>
    <property type="evidence" value="ECO:0007669"/>
    <property type="project" value="UniProtKB-KW"/>
</dbReference>
<feature type="domain" description="Reverse transcriptase" evidence="8">
    <location>
        <begin position="455"/>
        <end position="581"/>
    </location>
</feature>
<dbReference type="SUPFAM" id="SSF56672">
    <property type="entry name" value="DNA/RNA polymerases"/>
    <property type="match status" value="1"/>
</dbReference>
<evidence type="ECO:0000256" key="7">
    <source>
        <dbReference type="ARBA" id="ARBA00022918"/>
    </source>
</evidence>
<keyword evidence="2" id="KW-0808">Transferase</keyword>
<dbReference type="CDD" id="cd01647">
    <property type="entry name" value="RT_LTR"/>
    <property type="match status" value="1"/>
</dbReference>
<evidence type="ECO:0000259" key="8">
    <source>
        <dbReference type="Pfam" id="PF00078"/>
    </source>
</evidence>
<accession>A0A6L2J277</accession>
<dbReference type="GO" id="GO:0004519">
    <property type="term" value="F:endonuclease activity"/>
    <property type="evidence" value="ECO:0007669"/>
    <property type="project" value="UniProtKB-KW"/>
</dbReference>
<dbReference type="Gene3D" id="3.10.10.10">
    <property type="entry name" value="HIV Type 1 Reverse Transcriptase, subunit A, domain 1"/>
    <property type="match status" value="1"/>
</dbReference>
<sequence>MEELCQPTMNGHGGPIAPVNIQATDFGLENHMIQQVQNSYQFHGLPGVDANKHLNKFLTITQSMKQNGISDDALRLYLFPYSLTHHATTWFDRLSKNSIHTFQEMASKILPKYFPPSMVTKLRNDISNFRQLPDESLFEEWERYKLSINRCPNHNMLLVTQIDTFYNGLTLRHRDTINAATFRTFMLLRGTIIQVSGMTLAGPLVPSPPSSSKEVERDPETIPDQEKLILLELTPTHMTLKLATRTVAYPAGIAKDVLVKVGKFTFPADFVIVDYDVDPRVSLILGRPFLRTARALVDIQGEELTLRVGDEKLVFNVESTSKYPRKYGDESIHMIDILDTTCEDHFCEVLNVQKSINPLSGSPTPSSDLVGDILFLKEIFNDDPTPDPLPPLLMLKINETEKIKISIEDPPDLELKNLPTHLDPWVSPIHVVPKKGGMTVITNEDNELIPTRLVMGWRVCIDYRKLNNATHKDHFPLPFMDQMLERLAGNEFYYFLDGFYEYFHIAIDPQDQEKTTCTFPYETFAYRRMHFGLYNALGTFQRCMVAIFYDMIKKTIEVFMDDFLVFEDSFSSRLSHLDMMLKSDFAVGAVLGQSNKKHFQPIHYASKTLSDAQTHYTTTKKELLAVVYALEKFWSYLVLSKKIVYTDHSTLKYLIANQDAKPRLENPHQGDLVGMEMNDNLPHESLNMISLNPDDEPPWFADIANYLVGNVLVKGMSSEQKKKFFKDEVMDILEACHHGPTEGLHVSNYAAKKVFDSGFFGVPYIAMPRTWSDTVTHVNVKVKSYKGMKCHIILSKMLRSLTYGASTLWVRSHLHEGTDIYSWLSTMCLNGLKRRRSPQMTAE</sequence>
<keyword evidence="5" id="KW-0255">Endonuclease</keyword>
<keyword evidence="7 11" id="KW-0695">RNA-directed DNA polymerase</keyword>
<dbReference type="PANTHER" id="PTHR24559:SF429">
    <property type="entry name" value="RNA-DIRECTED DNA POLYMERASE HOMOLOG"/>
    <property type="match status" value="1"/>
</dbReference>
<dbReference type="Pfam" id="PF17917">
    <property type="entry name" value="RT_RNaseH"/>
    <property type="match status" value="1"/>
</dbReference>
<dbReference type="GO" id="GO:0016787">
    <property type="term" value="F:hydrolase activity"/>
    <property type="evidence" value="ECO:0007669"/>
    <property type="project" value="UniProtKB-KW"/>
</dbReference>
<name>A0A6L2J277_TANCI</name>
<evidence type="ECO:0000256" key="4">
    <source>
        <dbReference type="ARBA" id="ARBA00022722"/>
    </source>
</evidence>
<dbReference type="CDD" id="cd09274">
    <property type="entry name" value="RNase_HI_RT_Ty3"/>
    <property type="match status" value="1"/>
</dbReference>
<gene>
    <name evidence="11" type="ORF">Tci_002889</name>
</gene>
<evidence type="ECO:0000259" key="10">
    <source>
        <dbReference type="Pfam" id="PF17917"/>
    </source>
</evidence>
<evidence type="ECO:0000256" key="5">
    <source>
        <dbReference type="ARBA" id="ARBA00022759"/>
    </source>
</evidence>
<dbReference type="PANTHER" id="PTHR24559">
    <property type="entry name" value="TRANSPOSON TY3-I GAG-POL POLYPROTEIN"/>
    <property type="match status" value="1"/>
</dbReference>
<protein>
    <recommendedName>
        <fullName evidence="1">RNA-directed DNA polymerase</fullName>
        <ecNumber evidence="1">2.7.7.49</ecNumber>
    </recommendedName>
</protein>
<evidence type="ECO:0000256" key="6">
    <source>
        <dbReference type="ARBA" id="ARBA00022801"/>
    </source>
</evidence>
<dbReference type="CDD" id="cd00303">
    <property type="entry name" value="retropepsin_like"/>
    <property type="match status" value="1"/>
</dbReference>
<dbReference type="InterPro" id="IPR005162">
    <property type="entry name" value="Retrotrans_gag_dom"/>
</dbReference>
<organism evidence="11">
    <name type="scientific">Tanacetum cinerariifolium</name>
    <name type="common">Dalmatian daisy</name>
    <name type="synonym">Chrysanthemum cinerariifolium</name>
    <dbReference type="NCBI Taxonomy" id="118510"/>
    <lineage>
        <taxon>Eukaryota</taxon>
        <taxon>Viridiplantae</taxon>
        <taxon>Streptophyta</taxon>
        <taxon>Embryophyta</taxon>
        <taxon>Tracheophyta</taxon>
        <taxon>Spermatophyta</taxon>
        <taxon>Magnoliopsida</taxon>
        <taxon>eudicotyledons</taxon>
        <taxon>Gunneridae</taxon>
        <taxon>Pentapetalae</taxon>
        <taxon>asterids</taxon>
        <taxon>campanulids</taxon>
        <taxon>Asterales</taxon>
        <taxon>Asteraceae</taxon>
        <taxon>Asteroideae</taxon>
        <taxon>Anthemideae</taxon>
        <taxon>Anthemidinae</taxon>
        <taxon>Tanacetum</taxon>
    </lineage>
</organism>
<feature type="domain" description="Reverse transcriptase RNase H-like" evidence="10">
    <location>
        <begin position="583"/>
        <end position="665"/>
    </location>
</feature>
<dbReference type="Pfam" id="PF00078">
    <property type="entry name" value="RVT_1"/>
    <property type="match status" value="1"/>
</dbReference>
<dbReference type="EMBL" id="BKCJ010000200">
    <property type="protein sequence ID" value="GEU30911.1"/>
    <property type="molecule type" value="Genomic_DNA"/>
</dbReference>
<proteinExistence type="predicted"/>
<dbReference type="InterPro" id="IPR043128">
    <property type="entry name" value="Rev_trsase/Diguanyl_cyclase"/>
</dbReference>
<dbReference type="InterPro" id="IPR043502">
    <property type="entry name" value="DNA/RNA_pol_sf"/>
</dbReference>
<evidence type="ECO:0000256" key="3">
    <source>
        <dbReference type="ARBA" id="ARBA00022695"/>
    </source>
</evidence>
<dbReference type="Gene3D" id="2.40.70.10">
    <property type="entry name" value="Acid Proteases"/>
    <property type="match status" value="1"/>
</dbReference>
<comment type="caution">
    <text evidence="11">The sequence shown here is derived from an EMBL/GenBank/DDBJ whole genome shotgun (WGS) entry which is preliminary data.</text>
</comment>
<evidence type="ECO:0000256" key="2">
    <source>
        <dbReference type="ARBA" id="ARBA00022679"/>
    </source>
</evidence>
<keyword evidence="3" id="KW-0548">Nucleotidyltransferase</keyword>
<feature type="domain" description="Retrotransposon gag" evidence="9">
    <location>
        <begin position="78"/>
        <end position="170"/>
    </location>
</feature>
<dbReference type="Pfam" id="PF03732">
    <property type="entry name" value="Retrotrans_gag"/>
    <property type="match status" value="1"/>
</dbReference>
<dbReference type="InterPro" id="IPR021109">
    <property type="entry name" value="Peptidase_aspartic_dom_sf"/>
</dbReference>
<dbReference type="InterPro" id="IPR000477">
    <property type="entry name" value="RT_dom"/>
</dbReference>
<keyword evidence="4" id="KW-0540">Nuclease</keyword>
<dbReference type="Gene3D" id="3.30.70.270">
    <property type="match status" value="1"/>
</dbReference>
<evidence type="ECO:0000259" key="9">
    <source>
        <dbReference type="Pfam" id="PF03732"/>
    </source>
</evidence>
<evidence type="ECO:0000256" key="1">
    <source>
        <dbReference type="ARBA" id="ARBA00012493"/>
    </source>
</evidence>